<protein>
    <submittedName>
        <fullName evidence="2">Uncharacterized protein</fullName>
    </submittedName>
</protein>
<feature type="region of interest" description="Disordered" evidence="1">
    <location>
        <begin position="268"/>
        <end position="297"/>
    </location>
</feature>
<sequence>MTPAPMGTGMYIRFDPNKIVLPPIFGGPLPPHQLRASQESLKRKRPWEDQGSSSGFHKFEEAYKEATENEEALVAKRTGISSSRNHVKKPRVARGNSEALKTTSLLSFADKNELIEALRECFKQSPDVDFAGSYRVHDPGVSHKQRIQTMTHEIWKATGYRFTIKDHPRTKIGHKTRLWCSQDVSHRSKSSKAAAKPRTSTEGVALAKTRYPCRSGLLIASRDEGEPGFFLVTVRMHHHVAHEPYYDATLPPEMTQSIWETLGWRKHSPSPNVDAGEGASSDSESDEDEDPSSEEERVDLLQPLEGSTDPDLELQYPAAPPLEPEVYQQRMRRHIAMIRDFCDGLEYQLPFNDYRMLEVLESEGAQFLRLVEDCLKKEGRLKEAAEVPLDAGYEESHTTVENIELEGVLSPGADKEPEVDKETSVYPPSEDVARGGKQRGGNAKAYPLQETDDSLERIQKVSSMSKDLSISSSPGPRS</sequence>
<reference evidence="2" key="1">
    <citation type="submission" date="2020-11" db="EMBL/GenBank/DDBJ databases">
        <authorList>
            <consortium name="DOE Joint Genome Institute"/>
            <person name="Ahrendt S."/>
            <person name="Riley R."/>
            <person name="Andreopoulos W."/>
            <person name="Labutti K."/>
            <person name="Pangilinan J."/>
            <person name="Ruiz-Duenas F.J."/>
            <person name="Barrasa J.M."/>
            <person name="Sanchez-Garcia M."/>
            <person name="Camarero S."/>
            <person name="Miyauchi S."/>
            <person name="Serrano A."/>
            <person name="Linde D."/>
            <person name="Babiker R."/>
            <person name="Drula E."/>
            <person name="Ayuso-Fernandez I."/>
            <person name="Pacheco R."/>
            <person name="Padilla G."/>
            <person name="Ferreira P."/>
            <person name="Barriuso J."/>
            <person name="Kellner H."/>
            <person name="Castanera R."/>
            <person name="Alfaro M."/>
            <person name="Ramirez L."/>
            <person name="Pisabarro A.G."/>
            <person name="Kuo A."/>
            <person name="Tritt A."/>
            <person name="Lipzen A."/>
            <person name="He G."/>
            <person name="Yan M."/>
            <person name="Ng V."/>
            <person name="Cullen D."/>
            <person name="Martin F."/>
            <person name="Rosso M.-N."/>
            <person name="Henrissat B."/>
            <person name="Hibbett D."/>
            <person name="Martinez A.T."/>
            <person name="Grigoriev I.V."/>
        </authorList>
    </citation>
    <scope>NUCLEOTIDE SEQUENCE</scope>
    <source>
        <strain evidence="2">CBS 247.69</strain>
    </source>
</reference>
<evidence type="ECO:0000313" key="2">
    <source>
        <dbReference type="EMBL" id="KAF9460337.1"/>
    </source>
</evidence>
<feature type="region of interest" description="Disordered" evidence="1">
    <location>
        <begin position="408"/>
        <end position="454"/>
    </location>
</feature>
<feature type="compositionally biased region" description="Low complexity" evidence="1">
    <location>
        <begin position="462"/>
        <end position="478"/>
    </location>
</feature>
<evidence type="ECO:0000313" key="3">
    <source>
        <dbReference type="Proteomes" id="UP000807353"/>
    </source>
</evidence>
<keyword evidence="3" id="KW-1185">Reference proteome</keyword>
<proteinExistence type="predicted"/>
<evidence type="ECO:0000256" key="1">
    <source>
        <dbReference type="SAM" id="MobiDB-lite"/>
    </source>
</evidence>
<feature type="compositionally biased region" description="Basic and acidic residues" evidence="1">
    <location>
        <begin position="413"/>
        <end position="423"/>
    </location>
</feature>
<feature type="compositionally biased region" description="Acidic residues" evidence="1">
    <location>
        <begin position="283"/>
        <end position="293"/>
    </location>
</feature>
<feature type="region of interest" description="Disordered" evidence="1">
    <location>
        <begin position="36"/>
        <end position="56"/>
    </location>
</feature>
<dbReference type="EMBL" id="MU150300">
    <property type="protein sequence ID" value="KAF9460337.1"/>
    <property type="molecule type" value="Genomic_DNA"/>
</dbReference>
<comment type="caution">
    <text evidence="2">The sequence shown here is derived from an EMBL/GenBank/DDBJ whole genome shotgun (WGS) entry which is preliminary data.</text>
</comment>
<dbReference type="AlphaFoldDB" id="A0A9P5XYX3"/>
<name>A0A9P5XYX3_9AGAR</name>
<feature type="region of interest" description="Disordered" evidence="1">
    <location>
        <begin position="459"/>
        <end position="478"/>
    </location>
</feature>
<gene>
    <name evidence="2" type="ORF">BDZ94DRAFT_1266321</name>
</gene>
<dbReference type="Proteomes" id="UP000807353">
    <property type="component" value="Unassembled WGS sequence"/>
</dbReference>
<accession>A0A9P5XYX3</accession>
<organism evidence="2 3">
    <name type="scientific">Collybia nuda</name>
    <dbReference type="NCBI Taxonomy" id="64659"/>
    <lineage>
        <taxon>Eukaryota</taxon>
        <taxon>Fungi</taxon>
        <taxon>Dikarya</taxon>
        <taxon>Basidiomycota</taxon>
        <taxon>Agaricomycotina</taxon>
        <taxon>Agaricomycetes</taxon>
        <taxon>Agaricomycetidae</taxon>
        <taxon>Agaricales</taxon>
        <taxon>Tricholomatineae</taxon>
        <taxon>Clitocybaceae</taxon>
        <taxon>Collybia</taxon>
    </lineage>
</organism>
<dbReference type="OrthoDB" id="3205748at2759"/>